<proteinExistence type="predicted"/>
<evidence type="ECO:0008006" key="3">
    <source>
        <dbReference type="Google" id="ProtNLM"/>
    </source>
</evidence>
<dbReference type="EMBL" id="VXIS01000184">
    <property type="protein sequence ID" value="KAA8898464.1"/>
    <property type="molecule type" value="Genomic_DNA"/>
</dbReference>
<accession>A0A5J5EP13</accession>
<dbReference type="Proteomes" id="UP000326924">
    <property type="component" value="Unassembled WGS sequence"/>
</dbReference>
<gene>
    <name evidence="1" type="ORF">FN846DRAFT_910052</name>
</gene>
<sequence length="169" mass="18896">MAALCSLPPELHMEILSKLPDLPSLAAAIFTSRAIYNAFTIARHDVMERVLDVEISLASVMGEIECLLPQDCVVALQDCSSSVRGKALDMLCVYHGYVRAWCDRFCEHSLPELPCEDDSPPSPSERLRIQCAFYRFWVLSRTFAASGIKQPTISGKLVFAKTHMLRYSP</sequence>
<name>A0A5J5EP13_9PEZI</name>
<protein>
    <recommendedName>
        <fullName evidence="3">F-box domain-containing protein</fullName>
    </recommendedName>
</protein>
<dbReference type="InParanoid" id="A0A5J5EP13"/>
<reference evidence="1 2" key="1">
    <citation type="submission" date="2019-09" db="EMBL/GenBank/DDBJ databases">
        <title>Draft genome of the ectomycorrhizal ascomycete Sphaerosporella brunnea.</title>
        <authorList>
            <consortium name="DOE Joint Genome Institute"/>
            <person name="Benucci G.M."/>
            <person name="Marozzi G."/>
            <person name="Antonielli L."/>
            <person name="Sanchez S."/>
            <person name="Marco P."/>
            <person name="Wang X."/>
            <person name="Falini L.B."/>
            <person name="Barry K."/>
            <person name="Haridas S."/>
            <person name="Lipzen A."/>
            <person name="Labutti K."/>
            <person name="Grigoriev I.V."/>
            <person name="Murat C."/>
            <person name="Martin F."/>
            <person name="Albertini E."/>
            <person name="Donnini D."/>
            <person name="Bonito G."/>
        </authorList>
    </citation>
    <scope>NUCLEOTIDE SEQUENCE [LARGE SCALE GENOMIC DNA]</scope>
    <source>
        <strain evidence="1 2">Sb_GMNB300</strain>
    </source>
</reference>
<evidence type="ECO:0000313" key="2">
    <source>
        <dbReference type="Proteomes" id="UP000326924"/>
    </source>
</evidence>
<keyword evidence="2" id="KW-1185">Reference proteome</keyword>
<dbReference type="OrthoDB" id="5304511at2759"/>
<evidence type="ECO:0000313" key="1">
    <source>
        <dbReference type="EMBL" id="KAA8898464.1"/>
    </source>
</evidence>
<dbReference type="AlphaFoldDB" id="A0A5J5EP13"/>
<organism evidence="1 2">
    <name type="scientific">Sphaerosporella brunnea</name>
    <dbReference type="NCBI Taxonomy" id="1250544"/>
    <lineage>
        <taxon>Eukaryota</taxon>
        <taxon>Fungi</taxon>
        <taxon>Dikarya</taxon>
        <taxon>Ascomycota</taxon>
        <taxon>Pezizomycotina</taxon>
        <taxon>Pezizomycetes</taxon>
        <taxon>Pezizales</taxon>
        <taxon>Pyronemataceae</taxon>
        <taxon>Sphaerosporella</taxon>
    </lineage>
</organism>
<comment type="caution">
    <text evidence="1">The sequence shown here is derived from an EMBL/GenBank/DDBJ whole genome shotgun (WGS) entry which is preliminary data.</text>
</comment>